<organism evidence="2 3">
    <name type="scientific">Anaerostipes hadrus</name>
    <dbReference type="NCBI Taxonomy" id="649756"/>
    <lineage>
        <taxon>Bacteria</taxon>
        <taxon>Bacillati</taxon>
        <taxon>Bacillota</taxon>
        <taxon>Clostridia</taxon>
        <taxon>Lachnospirales</taxon>
        <taxon>Lachnospiraceae</taxon>
        <taxon>Anaerostipes</taxon>
    </lineage>
</organism>
<name>A0A174R242_ANAHA</name>
<keyword evidence="1" id="KW-0472">Membrane</keyword>
<evidence type="ECO:0000313" key="3">
    <source>
        <dbReference type="Proteomes" id="UP000095564"/>
    </source>
</evidence>
<dbReference type="AlphaFoldDB" id="A0A174R242"/>
<dbReference type="RefSeq" id="WP_009204627.1">
    <property type="nucleotide sequence ID" value="NZ_BAABYN010000001.1"/>
</dbReference>
<gene>
    <name evidence="2" type="ORF">ERS852520_02185</name>
</gene>
<dbReference type="EMBL" id="CZAU01000021">
    <property type="protein sequence ID" value="CUP78017.1"/>
    <property type="molecule type" value="Genomic_DNA"/>
</dbReference>
<proteinExistence type="predicted"/>
<feature type="transmembrane region" description="Helical" evidence="1">
    <location>
        <begin position="88"/>
        <end position="108"/>
    </location>
</feature>
<protein>
    <submittedName>
        <fullName evidence="2">Uncharacterized protein</fullName>
    </submittedName>
</protein>
<accession>A0A174R242</accession>
<sequence>MIIVSLVIAALVMGLMKAVAEADINWFQSCQIAGMRSLGLSLGWILGILGLFLGMYQFAILIIVVGGVLGMIYMIVAMMSYPNTKKDMIAYVVLIPILVATFISYFVLKEFVLSSLINNGGSTTNFLNNIL</sequence>
<evidence type="ECO:0000256" key="1">
    <source>
        <dbReference type="SAM" id="Phobius"/>
    </source>
</evidence>
<reference evidence="2 3" key="1">
    <citation type="submission" date="2015-09" db="EMBL/GenBank/DDBJ databases">
        <authorList>
            <consortium name="Pathogen Informatics"/>
        </authorList>
    </citation>
    <scope>NUCLEOTIDE SEQUENCE [LARGE SCALE GENOMIC DNA]</scope>
    <source>
        <strain evidence="2 3">2789STDY5834908</strain>
    </source>
</reference>
<feature type="transmembrane region" description="Helical" evidence="1">
    <location>
        <begin position="44"/>
        <end position="76"/>
    </location>
</feature>
<keyword evidence="1" id="KW-1133">Transmembrane helix</keyword>
<evidence type="ECO:0000313" key="2">
    <source>
        <dbReference type="EMBL" id="CUP78017.1"/>
    </source>
</evidence>
<dbReference type="Proteomes" id="UP000095564">
    <property type="component" value="Unassembled WGS sequence"/>
</dbReference>
<keyword evidence="1" id="KW-0812">Transmembrane</keyword>